<evidence type="ECO:0000256" key="8">
    <source>
        <dbReference type="SAM" id="MobiDB-lite"/>
    </source>
</evidence>
<dbReference type="InterPro" id="IPR013087">
    <property type="entry name" value="Znf_C2H2_type"/>
</dbReference>
<name>A0ABD1YBS1_9MARC</name>
<dbReference type="EMBL" id="JBHFFA010000005">
    <property type="protein sequence ID" value="KAL2623990.1"/>
    <property type="molecule type" value="Genomic_DNA"/>
</dbReference>
<dbReference type="InterPro" id="IPR041232">
    <property type="entry name" value="NPL"/>
</dbReference>
<keyword evidence="3" id="KW-0378">Hydrolase</keyword>
<dbReference type="GO" id="GO:0006325">
    <property type="term" value="P:chromatin organization"/>
    <property type="evidence" value="ECO:0007669"/>
    <property type="project" value="UniProtKB-KW"/>
</dbReference>
<feature type="domain" description="C2H2-type" evidence="9">
    <location>
        <begin position="326"/>
        <end position="347"/>
    </location>
</feature>
<dbReference type="Gene3D" id="2.60.120.340">
    <property type="entry name" value="Nucleoplasmin core domain"/>
    <property type="match status" value="1"/>
</dbReference>
<evidence type="ECO:0000256" key="3">
    <source>
        <dbReference type="ARBA" id="ARBA00022801"/>
    </source>
</evidence>
<comment type="caution">
    <text evidence="10">The sequence shown here is derived from an EMBL/GenBank/DDBJ whole genome shotgun (WGS) entry which is preliminary data.</text>
</comment>
<proteinExistence type="inferred from homology"/>
<accession>A0ABD1YBS1</accession>
<evidence type="ECO:0000313" key="10">
    <source>
        <dbReference type="EMBL" id="KAL2623990.1"/>
    </source>
</evidence>
<feature type="region of interest" description="Disordered" evidence="8">
    <location>
        <begin position="94"/>
        <end position="323"/>
    </location>
</feature>
<dbReference type="SUPFAM" id="SSF57667">
    <property type="entry name" value="beta-beta-alpha zinc fingers"/>
    <property type="match status" value="1"/>
</dbReference>
<keyword evidence="5" id="KW-0805">Transcription regulation</keyword>
<keyword evidence="4" id="KW-0156">Chromatin regulator</keyword>
<keyword evidence="6" id="KW-0804">Transcription</keyword>
<evidence type="ECO:0000256" key="1">
    <source>
        <dbReference type="ARBA" id="ARBA00004604"/>
    </source>
</evidence>
<feature type="compositionally biased region" description="Polar residues" evidence="8">
    <location>
        <begin position="300"/>
        <end position="315"/>
    </location>
</feature>
<feature type="compositionally biased region" description="Basic and acidic residues" evidence="8">
    <location>
        <begin position="265"/>
        <end position="280"/>
    </location>
</feature>
<dbReference type="FunFam" id="2.60.120.340:FF:000004">
    <property type="entry name" value="Histone deacetylase HDT1"/>
    <property type="match status" value="1"/>
</dbReference>
<keyword evidence="7" id="KW-0539">Nucleus</keyword>
<dbReference type="AlphaFoldDB" id="A0ABD1YBS1"/>
<evidence type="ECO:0000256" key="2">
    <source>
        <dbReference type="ARBA" id="ARBA00006673"/>
    </source>
</evidence>
<feature type="compositionally biased region" description="Acidic residues" evidence="8">
    <location>
        <begin position="100"/>
        <end position="118"/>
    </location>
</feature>
<dbReference type="Gene3D" id="3.30.160.60">
    <property type="entry name" value="Classic Zinc Finger"/>
    <property type="match status" value="1"/>
</dbReference>
<keyword evidence="11" id="KW-1185">Reference proteome</keyword>
<organism evidence="10 11">
    <name type="scientific">Riccia fluitans</name>
    <dbReference type="NCBI Taxonomy" id="41844"/>
    <lineage>
        <taxon>Eukaryota</taxon>
        <taxon>Viridiplantae</taxon>
        <taxon>Streptophyta</taxon>
        <taxon>Embryophyta</taxon>
        <taxon>Marchantiophyta</taxon>
        <taxon>Marchantiopsida</taxon>
        <taxon>Marchantiidae</taxon>
        <taxon>Marchantiales</taxon>
        <taxon>Ricciaceae</taxon>
        <taxon>Riccia</taxon>
    </lineage>
</organism>
<comment type="subcellular location">
    <subcellularLocation>
        <location evidence="1">Nucleus</location>
        <location evidence="1">Nucleolus</location>
    </subcellularLocation>
</comment>
<feature type="compositionally biased region" description="Basic and acidic residues" evidence="8">
    <location>
        <begin position="209"/>
        <end position="220"/>
    </location>
</feature>
<dbReference type="PROSITE" id="PS00028">
    <property type="entry name" value="ZINC_FINGER_C2H2_1"/>
    <property type="match status" value="1"/>
</dbReference>
<dbReference type="InterPro" id="IPR036236">
    <property type="entry name" value="Znf_C2H2_sf"/>
</dbReference>
<evidence type="ECO:0000256" key="7">
    <source>
        <dbReference type="ARBA" id="ARBA00023242"/>
    </source>
</evidence>
<dbReference type="Proteomes" id="UP001605036">
    <property type="component" value="Unassembled WGS sequence"/>
</dbReference>
<gene>
    <name evidence="10" type="ORF">R1flu_008235</name>
</gene>
<evidence type="ECO:0000313" key="11">
    <source>
        <dbReference type="Proteomes" id="UP001605036"/>
    </source>
</evidence>
<feature type="compositionally biased region" description="Acidic residues" evidence="8">
    <location>
        <begin position="156"/>
        <end position="204"/>
    </location>
</feature>
<evidence type="ECO:0000256" key="5">
    <source>
        <dbReference type="ARBA" id="ARBA00023015"/>
    </source>
</evidence>
<reference evidence="10 11" key="1">
    <citation type="submission" date="2024-09" db="EMBL/GenBank/DDBJ databases">
        <title>Chromosome-scale assembly of Riccia fluitans.</title>
        <authorList>
            <person name="Paukszto L."/>
            <person name="Sawicki J."/>
            <person name="Karawczyk K."/>
            <person name="Piernik-Szablinska J."/>
            <person name="Szczecinska M."/>
            <person name="Mazdziarz M."/>
        </authorList>
    </citation>
    <scope>NUCLEOTIDE SEQUENCE [LARGE SCALE GENOMIC DNA]</scope>
    <source>
        <strain evidence="10">Rf_01</strain>
        <tissue evidence="10">Aerial parts of the thallus</tissue>
    </source>
</reference>
<evidence type="ECO:0000259" key="9">
    <source>
        <dbReference type="PROSITE" id="PS00028"/>
    </source>
</evidence>
<dbReference type="GO" id="GO:0005730">
    <property type="term" value="C:nucleolus"/>
    <property type="evidence" value="ECO:0007669"/>
    <property type="project" value="UniProtKB-SubCell"/>
</dbReference>
<evidence type="ECO:0000256" key="6">
    <source>
        <dbReference type="ARBA" id="ARBA00023163"/>
    </source>
</evidence>
<sequence length="354" mass="37640">MEFWGTEVPPGEPQLCYPGGEMYCHMSQAALGPASNGTSERVVLRVETGGKSIVLGTLSSGKCDQMALDLIFDREFKLSHTGASSSVYFCGYKTEKGDPEDSVSGEDEDEDSEEEEVPEAVPLKVNGNAKPEAPVKAAEVRRKAAKSPGNAKVVDDEGNEGDESDEDEGEEDEEDDSDVEDSDELEEDEDKAESEDEDLSEDVDVATPEDSKKRPLKGAETKTSVNGNKKARVDTPVKPGPLDKMVDNSAAAAATPAKKAQPTPESKKTNDGKDFNEAKKGQKTPQKTLWKGDAVKARNVSKSPSAKAEATSTPGTGKKGLGPHKCVACNRSFATEAAHNQHISAKHGTPACGK</sequence>
<dbReference type="GO" id="GO:0016787">
    <property type="term" value="F:hydrolase activity"/>
    <property type="evidence" value="ECO:0007669"/>
    <property type="project" value="UniProtKB-KW"/>
</dbReference>
<comment type="similarity">
    <text evidence="2">Belongs to the histone deacetylase HD2 family.</text>
</comment>
<feature type="compositionally biased region" description="Low complexity" evidence="8">
    <location>
        <begin position="250"/>
        <end position="264"/>
    </location>
</feature>
<evidence type="ECO:0000256" key="4">
    <source>
        <dbReference type="ARBA" id="ARBA00022853"/>
    </source>
</evidence>
<dbReference type="Pfam" id="PF17800">
    <property type="entry name" value="NPL"/>
    <property type="match status" value="1"/>
</dbReference>
<protein>
    <recommendedName>
        <fullName evidence="9">C2H2-type domain-containing protein</fullName>
    </recommendedName>
</protein>